<comment type="caution">
    <text evidence="2">The sequence shown here is derived from an EMBL/GenBank/DDBJ whole genome shotgun (WGS) entry which is preliminary data.</text>
</comment>
<protein>
    <submittedName>
        <fullName evidence="2">3-methyladenine DNA glycosylase AlkD</fullName>
    </submittedName>
</protein>
<dbReference type="InterPro" id="IPR014825">
    <property type="entry name" value="DNA_alkylation"/>
</dbReference>
<proteinExistence type="predicted"/>
<feature type="compositionally biased region" description="Basic and acidic residues" evidence="1">
    <location>
        <begin position="214"/>
        <end position="224"/>
    </location>
</feature>
<reference evidence="2 3" key="1">
    <citation type="submission" date="2020-08" db="EMBL/GenBank/DDBJ databases">
        <title>Sequencing the genomes of 1000 actinobacteria strains.</title>
        <authorList>
            <person name="Klenk H.-P."/>
        </authorList>
    </citation>
    <scope>NUCLEOTIDE SEQUENCE [LARGE SCALE GENOMIC DNA]</scope>
    <source>
        <strain evidence="2 3">DSM 16678</strain>
    </source>
</reference>
<dbReference type="Pfam" id="PF08713">
    <property type="entry name" value="DNA_alkylation"/>
    <property type="match status" value="1"/>
</dbReference>
<dbReference type="PANTHER" id="PTHR34070">
    <property type="entry name" value="ARMADILLO-TYPE FOLD"/>
    <property type="match status" value="1"/>
</dbReference>
<dbReference type="RefSeq" id="WP_343056590.1">
    <property type="nucleotide sequence ID" value="NZ_JACIBU010000001.1"/>
</dbReference>
<dbReference type="Gene3D" id="1.25.10.90">
    <property type="match status" value="1"/>
</dbReference>
<gene>
    <name evidence="2" type="ORF">FHX36_002066</name>
</gene>
<evidence type="ECO:0000313" key="2">
    <source>
        <dbReference type="EMBL" id="MBB3676331.1"/>
    </source>
</evidence>
<dbReference type="Proteomes" id="UP000580718">
    <property type="component" value="Unassembled WGS sequence"/>
</dbReference>
<dbReference type="CDD" id="cd07064">
    <property type="entry name" value="AlkD_like_1"/>
    <property type="match status" value="1"/>
</dbReference>
<dbReference type="AlphaFoldDB" id="A0A839Y6A9"/>
<dbReference type="EMBL" id="JACIBU010000001">
    <property type="protein sequence ID" value="MBB3676331.1"/>
    <property type="molecule type" value="Genomic_DNA"/>
</dbReference>
<dbReference type="SUPFAM" id="SSF48371">
    <property type="entry name" value="ARM repeat"/>
    <property type="match status" value="1"/>
</dbReference>
<organism evidence="2 3">
    <name type="scientific">Modestobacter versicolor</name>
    <dbReference type="NCBI Taxonomy" id="429133"/>
    <lineage>
        <taxon>Bacteria</taxon>
        <taxon>Bacillati</taxon>
        <taxon>Actinomycetota</taxon>
        <taxon>Actinomycetes</taxon>
        <taxon>Geodermatophilales</taxon>
        <taxon>Geodermatophilaceae</taxon>
        <taxon>Modestobacter</taxon>
    </lineage>
</organism>
<sequence length="236" mass="25955">MALPETVRGALRALGDPERAAGMQAYLKTTEPCLGVRLPEVRRLVREAATADPPATAADVGRVAGELWRAAAYREERYAATALTGLRVARGALELLPLHEEMITTGAWWDLVDGVQPRVRDLLLAHPAELGPVLRGWARSPDRWLRRSAVIAQLGARDRTDRALLTEVVEVNAADGEFFVRKAIGWALRDLAKTDPDWVRGFLAGHELSPLSRREAAKHLRKDPLPPTPRRLGVGP</sequence>
<accession>A0A839Y6A9</accession>
<name>A0A839Y6A9_9ACTN</name>
<dbReference type="PANTHER" id="PTHR34070:SF1">
    <property type="entry name" value="DNA ALKYLATION REPAIR PROTEIN"/>
    <property type="match status" value="1"/>
</dbReference>
<evidence type="ECO:0000313" key="3">
    <source>
        <dbReference type="Proteomes" id="UP000580718"/>
    </source>
</evidence>
<feature type="region of interest" description="Disordered" evidence="1">
    <location>
        <begin position="214"/>
        <end position="236"/>
    </location>
</feature>
<dbReference type="InterPro" id="IPR016024">
    <property type="entry name" value="ARM-type_fold"/>
</dbReference>
<evidence type="ECO:0000256" key="1">
    <source>
        <dbReference type="SAM" id="MobiDB-lite"/>
    </source>
</evidence>